<proteinExistence type="predicted"/>
<evidence type="ECO:0000313" key="1">
    <source>
        <dbReference type="EMBL" id="EFC96684.1"/>
    </source>
</evidence>
<evidence type="ECO:0000313" key="2">
    <source>
        <dbReference type="Proteomes" id="UP000004968"/>
    </source>
</evidence>
<comment type="caution">
    <text evidence="1">The sequence shown here is derived from an EMBL/GenBank/DDBJ whole genome shotgun (WGS) entry which is preliminary data.</text>
</comment>
<protein>
    <submittedName>
        <fullName evidence="1">Uncharacterized protein</fullName>
    </submittedName>
</protein>
<dbReference type="AlphaFoldDB" id="D3AND4"/>
<accession>D3AND4</accession>
<reference evidence="1 2" key="1">
    <citation type="submission" date="2010-01" db="EMBL/GenBank/DDBJ databases">
        <authorList>
            <person name="Weinstock G."/>
            <person name="Sodergren E."/>
            <person name="Clifton S."/>
            <person name="Fulton L."/>
            <person name="Fulton B."/>
            <person name="Courtney L."/>
            <person name="Fronick C."/>
            <person name="Harrison M."/>
            <person name="Strong C."/>
            <person name="Farmer C."/>
            <person name="Delahaunty K."/>
            <person name="Markovic C."/>
            <person name="Hall O."/>
            <person name="Minx P."/>
            <person name="Tomlinson C."/>
            <person name="Mitreva M."/>
            <person name="Nelson J."/>
            <person name="Hou S."/>
            <person name="Wollam A."/>
            <person name="Pepin K.H."/>
            <person name="Johnson M."/>
            <person name="Bhonagiri V."/>
            <person name="Nash W.E."/>
            <person name="Warren W."/>
            <person name="Chinwalla A."/>
            <person name="Mardis E.R."/>
            <person name="Wilson R.K."/>
        </authorList>
    </citation>
    <scope>NUCLEOTIDE SEQUENCE [LARGE SCALE GENOMIC DNA]</scope>
    <source>
        <strain evidence="1 2">DSM 13479</strain>
    </source>
</reference>
<organism evidence="1 2">
    <name type="scientific">Hungatella hathewayi DSM 13479</name>
    <dbReference type="NCBI Taxonomy" id="566550"/>
    <lineage>
        <taxon>Bacteria</taxon>
        <taxon>Bacillati</taxon>
        <taxon>Bacillota</taxon>
        <taxon>Clostridia</taxon>
        <taxon>Lachnospirales</taxon>
        <taxon>Lachnospiraceae</taxon>
        <taxon>Hungatella</taxon>
    </lineage>
</organism>
<dbReference type="EMBL" id="ACIO01000509">
    <property type="protein sequence ID" value="EFC96684.1"/>
    <property type="molecule type" value="Genomic_DNA"/>
</dbReference>
<dbReference type="Proteomes" id="UP000004968">
    <property type="component" value="Unassembled WGS sequence"/>
</dbReference>
<sequence>MHRAAGGGNQMQRETIMKQLEKQARYAQRSLSRDLLYQTYGQACMARQLEAITKDEFMQINHMTVYFMNTHARELEEGR</sequence>
<dbReference type="HOGENOM" id="CLU_2601279_0_0_9"/>
<gene>
    <name evidence="1" type="ORF">CLOSTHATH_05134</name>
</gene>
<name>D3AND4_9FIRM</name>